<reference evidence="1 2" key="1">
    <citation type="submission" date="2019-02" db="EMBL/GenBank/DDBJ databases">
        <title>Genomic Encyclopedia of Type Strains, Phase IV (KMG-IV): sequencing the most valuable type-strain genomes for metagenomic binning, comparative biology and taxonomic classification.</title>
        <authorList>
            <person name="Goeker M."/>
        </authorList>
    </citation>
    <scope>NUCLEOTIDE SEQUENCE [LARGE SCALE GENOMIC DNA]</scope>
    <source>
        <strain evidence="1 2">K24</strain>
    </source>
</reference>
<evidence type="ECO:0000313" key="2">
    <source>
        <dbReference type="Proteomes" id="UP000292445"/>
    </source>
</evidence>
<dbReference type="EMBL" id="SGXC01000002">
    <property type="protein sequence ID" value="RZS81315.1"/>
    <property type="molecule type" value="Genomic_DNA"/>
</dbReference>
<accession>A0A4Q7NE84</accession>
<gene>
    <name evidence="1" type="ORF">EV675_3938</name>
</gene>
<dbReference type="Proteomes" id="UP000292445">
    <property type="component" value="Unassembled WGS sequence"/>
</dbReference>
<sequence length="582" mass="64642">MDFADVEEAAAAQAQDGAAAGHEPRIRSADLLMTPARMGVMQASRLSVSRLLMAKAIRERWTIELVRWQIDDRARGTALYRIDTGAMPFDFIVHSFEPKMEGRAGRIIGRAWDMMAALVEGPVSERDIRITGQEIPKLYAGRATPGTLIWARSNRSARVFNHTVESLAQGRQPDVPTLADVCYLMRNTGLDGNGTFGTRSFRALESTHPLRRPLDAQMLCAYMMRVFSVDLVNHLARCASPAAARLAPEIERFLGVGNASALGLILYVNNHPKLVHHWVQARERAIVGARRLRVAAGDAKLALLLKLLDKAIAFRREDRMDYEQFTASADIAADLASIRTQVRALHDTGAVRGKVERYPLSALCDVLDGTVHEEAYETFLGLLTELVPELCDRLAEGLAVDEEYATDPSMSIGHLRDLLHAEYGWAFDIDLEAEGASKFVWYKSATAEEPRRGPRAEAGEVFNLGLDLPRLVVGLEREIAQRPPATSVARFLLEKPEYRFIVSRVQTLSGMAFHSPHANIMGEQFVPCEITRFINIGIHGIDKTRDYLQRNLRGVIYQGAPTAAEIAAGADPHWFYPQEPVL</sequence>
<dbReference type="AlphaFoldDB" id="A0A4Q7NE84"/>
<keyword evidence="2" id="KW-1185">Reference proteome</keyword>
<comment type="caution">
    <text evidence="1">The sequence shown here is derived from an EMBL/GenBank/DDBJ whole genome shotgun (WGS) entry which is preliminary data.</text>
</comment>
<protein>
    <submittedName>
        <fullName evidence="1">Uncharacterized protein</fullName>
    </submittedName>
</protein>
<dbReference type="RefSeq" id="WP_242621503.1">
    <property type="nucleotide sequence ID" value="NZ_SGXC01000002.1"/>
</dbReference>
<evidence type="ECO:0000313" key="1">
    <source>
        <dbReference type="EMBL" id="RZS81315.1"/>
    </source>
</evidence>
<organism evidence="1 2">
    <name type="scientific">Pigmentiphaga kullae</name>
    <dbReference type="NCBI Taxonomy" id="151784"/>
    <lineage>
        <taxon>Bacteria</taxon>
        <taxon>Pseudomonadati</taxon>
        <taxon>Pseudomonadota</taxon>
        <taxon>Betaproteobacteria</taxon>
        <taxon>Burkholderiales</taxon>
        <taxon>Alcaligenaceae</taxon>
        <taxon>Pigmentiphaga</taxon>
    </lineage>
</organism>
<proteinExistence type="predicted"/>
<name>A0A4Q7NE84_9BURK</name>